<evidence type="ECO:0000256" key="4">
    <source>
        <dbReference type="ARBA" id="ARBA00023136"/>
    </source>
</evidence>
<dbReference type="InterPro" id="IPR000515">
    <property type="entry name" value="MetI-like"/>
</dbReference>
<dbReference type="GO" id="GO:0055085">
    <property type="term" value="P:transmembrane transport"/>
    <property type="evidence" value="ECO:0007669"/>
    <property type="project" value="InterPro"/>
</dbReference>
<dbReference type="PROSITE" id="PS50928">
    <property type="entry name" value="ABC_TM1"/>
    <property type="match status" value="1"/>
</dbReference>
<comment type="subcellular location">
    <subcellularLocation>
        <location evidence="1">Cell membrane</location>
        <topology evidence="1">Multi-pass membrane protein</topology>
    </subcellularLocation>
</comment>
<keyword evidence="3 5" id="KW-1133">Transmembrane helix</keyword>
<evidence type="ECO:0000256" key="3">
    <source>
        <dbReference type="ARBA" id="ARBA00022989"/>
    </source>
</evidence>
<dbReference type="SUPFAM" id="SSF161098">
    <property type="entry name" value="MetI-like"/>
    <property type="match status" value="1"/>
</dbReference>
<name>A0AAE3P3G0_9BACT</name>
<evidence type="ECO:0000256" key="1">
    <source>
        <dbReference type="ARBA" id="ARBA00004651"/>
    </source>
</evidence>
<sequence length="248" mass="29728">MISQQSKKNLKFIFSLLIFYIVLFEFLLPRNNFIPQPTIFYESFLHLWSVYHLLFPLLSTATIVYLSILISFVFIFYFRIVIIKNIISYRATFQVFNIFKYFPAFFIVLLFSLWFKDSLSAEIVFAILVSSIMLIKKINQLILDVKNEYIIFAHQINPNKMFSEVYWKSILPKLFSYLYDLQFYLWILILIYEFISESYGIGLIYKQAFTYNDIGAIFSISITVSLIIWLSNFLIKLIEKKKIYWDNE</sequence>
<feature type="transmembrane region" description="Helical" evidence="5">
    <location>
        <begin position="98"/>
        <end position="115"/>
    </location>
</feature>
<feature type="transmembrane region" description="Helical" evidence="5">
    <location>
        <begin position="177"/>
        <end position="195"/>
    </location>
</feature>
<feature type="transmembrane region" description="Helical" evidence="5">
    <location>
        <begin position="12"/>
        <end position="30"/>
    </location>
</feature>
<comment type="caution">
    <text evidence="7">The sequence shown here is derived from an EMBL/GenBank/DDBJ whole genome shotgun (WGS) entry which is preliminary data.</text>
</comment>
<protein>
    <recommendedName>
        <fullName evidence="6">ABC transmembrane type-1 domain-containing protein</fullName>
    </recommendedName>
</protein>
<reference evidence="7" key="1">
    <citation type="submission" date="2023-03" db="EMBL/GenBank/DDBJ databases">
        <title>Stygiobacter electus gen. nov., sp. nov., facultatively anaerobic thermotolerant bacterium of the class Ignavibacteria from a well of Yessentuki mineral water deposit.</title>
        <authorList>
            <person name="Podosokorskaya O.A."/>
            <person name="Elcheninov A.G."/>
            <person name="Petrova N.F."/>
            <person name="Zavarzina D.G."/>
            <person name="Kublanov I.V."/>
            <person name="Merkel A.Y."/>
        </authorList>
    </citation>
    <scope>NUCLEOTIDE SEQUENCE</scope>
    <source>
        <strain evidence="7">09-Me</strain>
    </source>
</reference>
<feature type="transmembrane region" description="Helical" evidence="5">
    <location>
        <begin position="121"/>
        <end position="138"/>
    </location>
</feature>
<keyword evidence="4 5" id="KW-0472">Membrane</keyword>
<dbReference type="EMBL" id="JARGDL010000013">
    <property type="protein sequence ID" value="MDF1612428.1"/>
    <property type="molecule type" value="Genomic_DNA"/>
</dbReference>
<dbReference type="Proteomes" id="UP001221302">
    <property type="component" value="Unassembled WGS sequence"/>
</dbReference>
<evidence type="ECO:0000256" key="2">
    <source>
        <dbReference type="ARBA" id="ARBA00022692"/>
    </source>
</evidence>
<dbReference type="AlphaFoldDB" id="A0AAE3P3G0"/>
<evidence type="ECO:0000259" key="6">
    <source>
        <dbReference type="PROSITE" id="PS50928"/>
    </source>
</evidence>
<proteinExistence type="predicted"/>
<dbReference type="InterPro" id="IPR035906">
    <property type="entry name" value="MetI-like_sf"/>
</dbReference>
<dbReference type="GO" id="GO:0005886">
    <property type="term" value="C:plasma membrane"/>
    <property type="evidence" value="ECO:0007669"/>
    <property type="project" value="UniProtKB-SubCell"/>
</dbReference>
<feature type="domain" description="ABC transmembrane type-1" evidence="6">
    <location>
        <begin position="57"/>
        <end position="239"/>
    </location>
</feature>
<evidence type="ECO:0000313" key="8">
    <source>
        <dbReference type="Proteomes" id="UP001221302"/>
    </source>
</evidence>
<accession>A0AAE3P3G0</accession>
<evidence type="ECO:0000313" key="7">
    <source>
        <dbReference type="EMBL" id="MDF1612428.1"/>
    </source>
</evidence>
<organism evidence="7 8">
    <name type="scientific">Stygiobacter electus</name>
    <dbReference type="NCBI Taxonomy" id="3032292"/>
    <lineage>
        <taxon>Bacteria</taxon>
        <taxon>Pseudomonadati</taxon>
        <taxon>Ignavibacteriota</taxon>
        <taxon>Ignavibacteria</taxon>
        <taxon>Ignavibacteriales</taxon>
        <taxon>Melioribacteraceae</taxon>
        <taxon>Stygiobacter</taxon>
    </lineage>
</organism>
<gene>
    <name evidence="7" type="ORF">P0M35_09715</name>
</gene>
<evidence type="ECO:0000256" key="5">
    <source>
        <dbReference type="SAM" id="Phobius"/>
    </source>
</evidence>
<keyword evidence="2 5" id="KW-0812">Transmembrane</keyword>
<dbReference type="RefSeq" id="WP_321536199.1">
    <property type="nucleotide sequence ID" value="NZ_JARGDL010000013.1"/>
</dbReference>
<keyword evidence="8" id="KW-1185">Reference proteome</keyword>
<feature type="transmembrane region" description="Helical" evidence="5">
    <location>
        <begin position="215"/>
        <end position="235"/>
    </location>
</feature>
<feature type="transmembrane region" description="Helical" evidence="5">
    <location>
        <begin position="50"/>
        <end position="78"/>
    </location>
</feature>